<dbReference type="Gene3D" id="2.170.190.11">
    <property type="entry name" value="Molybdopterin biosynthesis moea protein, domain 3"/>
    <property type="match status" value="1"/>
</dbReference>
<dbReference type="CDD" id="cd00887">
    <property type="entry name" value="MoeA"/>
    <property type="match status" value="1"/>
</dbReference>
<dbReference type="EC" id="2.10.1.1" evidence="5 10"/>
<evidence type="ECO:0000259" key="11">
    <source>
        <dbReference type="SMART" id="SM00852"/>
    </source>
</evidence>
<keyword evidence="10" id="KW-0479">Metal-binding</keyword>
<dbReference type="Pfam" id="PF03453">
    <property type="entry name" value="MoeA_N"/>
    <property type="match status" value="1"/>
</dbReference>
<dbReference type="UniPathway" id="UPA00344"/>
<evidence type="ECO:0000256" key="2">
    <source>
        <dbReference type="ARBA" id="ARBA00003487"/>
    </source>
</evidence>
<evidence type="ECO:0000256" key="10">
    <source>
        <dbReference type="RuleBase" id="RU365090"/>
    </source>
</evidence>
<keyword evidence="13" id="KW-1185">Reference proteome</keyword>
<protein>
    <recommendedName>
        <fullName evidence="6 10">Molybdopterin molybdenumtransferase</fullName>
        <ecNumber evidence="5 10">2.10.1.1</ecNumber>
    </recommendedName>
</protein>
<dbReference type="InterPro" id="IPR024370">
    <property type="entry name" value="PBP_domain"/>
</dbReference>
<dbReference type="InterPro" id="IPR036688">
    <property type="entry name" value="MoeA_C_domain_IV_sf"/>
</dbReference>
<dbReference type="Gene3D" id="3.90.105.10">
    <property type="entry name" value="Molybdopterin biosynthesis moea protein, domain 2"/>
    <property type="match status" value="1"/>
</dbReference>
<accession>A0A323TME1</accession>
<dbReference type="NCBIfam" id="TIGR00177">
    <property type="entry name" value="molyb_syn"/>
    <property type="match status" value="1"/>
</dbReference>
<dbReference type="PROSITE" id="PS01079">
    <property type="entry name" value="MOCF_BIOSYNTHESIS_2"/>
    <property type="match status" value="1"/>
</dbReference>
<dbReference type="SUPFAM" id="SSF63882">
    <property type="entry name" value="MoeA N-terminal region -like"/>
    <property type="match status" value="1"/>
</dbReference>
<dbReference type="GO" id="GO:0061599">
    <property type="term" value="F:molybdopterin molybdotransferase activity"/>
    <property type="evidence" value="ECO:0007669"/>
    <property type="project" value="UniProtKB-UniRule"/>
</dbReference>
<feature type="domain" description="MoaB/Mog" evidence="11">
    <location>
        <begin position="178"/>
        <end position="315"/>
    </location>
</feature>
<dbReference type="Pfam" id="PF00994">
    <property type="entry name" value="MoCF_biosynth"/>
    <property type="match status" value="1"/>
</dbReference>
<dbReference type="InterPro" id="IPR038987">
    <property type="entry name" value="MoeA-like"/>
</dbReference>
<organism evidence="12 13">
    <name type="scientific">Salipaludibacillus keqinensis</name>
    <dbReference type="NCBI Taxonomy" id="2045207"/>
    <lineage>
        <taxon>Bacteria</taxon>
        <taxon>Bacillati</taxon>
        <taxon>Bacillota</taxon>
        <taxon>Bacilli</taxon>
        <taxon>Bacillales</taxon>
        <taxon>Bacillaceae</taxon>
    </lineage>
</organism>
<dbReference type="Gene3D" id="2.40.340.10">
    <property type="entry name" value="MoeA, C-terminal, domain IV"/>
    <property type="match status" value="1"/>
</dbReference>
<keyword evidence="10" id="KW-0808">Transferase</keyword>
<proteinExistence type="inferred from homology"/>
<comment type="cofactor">
    <cofactor evidence="10">
        <name>Mg(2+)</name>
        <dbReference type="ChEBI" id="CHEBI:18420"/>
    </cofactor>
</comment>
<comment type="catalytic activity">
    <reaction evidence="9">
        <text>adenylyl-molybdopterin + molybdate = Mo-molybdopterin + AMP + H(+)</text>
        <dbReference type="Rhea" id="RHEA:35047"/>
        <dbReference type="ChEBI" id="CHEBI:15378"/>
        <dbReference type="ChEBI" id="CHEBI:36264"/>
        <dbReference type="ChEBI" id="CHEBI:62727"/>
        <dbReference type="ChEBI" id="CHEBI:71302"/>
        <dbReference type="ChEBI" id="CHEBI:456215"/>
        <dbReference type="EC" id="2.10.1.1"/>
    </reaction>
</comment>
<keyword evidence="8 10" id="KW-0501">Molybdenum cofactor biosynthesis</keyword>
<evidence type="ECO:0000256" key="6">
    <source>
        <dbReference type="ARBA" id="ARBA00021108"/>
    </source>
</evidence>
<dbReference type="Pfam" id="PF03454">
    <property type="entry name" value="MoeA_C"/>
    <property type="match status" value="1"/>
</dbReference>
<dbReference type="InterPro" id="IPR008284">
    <property type="entry name" value="MoCF_biosynth_CS"/>
</dbReference>
<dbReference type="SUPFAM" id="SSF63867">
    <property type="entry name" value="MoeA C-terminal domain-like"/>
    <property type="match status" value="1"/>
</dbReference>
<evidence type="ECO:0000256" key="1">
    <source>
        <dbReference type="ARBA" id="ARBA00002901"/>
    </source>
</evidence>
<dbReference type="SUPFAM" id="SSF53218">
    <property type="entry name" value="Molybdenum cofactor biosynthesis proteins"/>
    <property type="match status" value="1"/>
</dbReference>
<dbReference type="PANTHER" id="PTHR10192">
    <property type="entry name" value="MOLYBDOPTERIN BIOSYNTHESIS PROTEIN"/>
    <property type="match status" value="1"/>
</dbReference>
<comment type="function">
    <text evidence="1 10">Catalyzes the insertion of molybdate into adenylated molybdopterin with the concomitant release of AMP.</text>
</comment>
<sequence length="638" mass="70654">MKTKRERTIYLEDTPREEALEQCFRMVNFHDTTEIVTTEKSVGRITAEPIYAHSSNPHFHASAMDGIAVRSRDTEEAHETNPLRLTEHDDFVYVDTGNLIPHGFDAVIMIEDVNEVKTGVLEIIAPALPWQRIRPIGEDITSGEMLLAQGHKIRPIDAGALLASTVKNVKVKRKPKVHIYPSGSELVPPNQPLQPGKLIEFNGTIFSELVKEWGGEPDLKPIVKDDPEKIREALETGVAEADVVIINAGSSAGSKDYTAHIIQELGEVITHGIATRPGKPVIIGKINETIVIGVPGYPVSAYFVMDWFVKPIIHRFLNIPLPQKDTLTVHAGRRIVSSMGSEDFIRVHIGYVDGKYIANPLTRSASVTMSLVKSDGVITIPAGQLGIEQGEKVEAELMKPRSEIQASILFSGSHDLSIDVLSSEMKKTDLLSKVTASHTGSMAGLLAIKRQETHVAGIHLLDPETNQYNLSYIKKFLLGMDLVLLPFLKRQQGMIVPRGNPLGLKVITDIAHTQAHYVNRQKGAGTRILFDHLLKQNGILPQEINGYEREMFTHLSVAAEVKMDEKAVGMGIYSAAKAMELDFVPIEEESYDLLMTKDFFMGTQGQLLLDTLKSEEFKRNVEQLGGYKVDETVTPLYV</sequence>
<dbReference type="InterPro" id="IPR036135">
    <property type="entry name" value="MoeA_linker/N_sf"/>
</dbReference>
<dbReference type="SMART" id="SM00852">
    <property type="entry name" value="MoCF_biosynth"/>
    <property type="match status" value="1"/>
</dbReference>
<comment type="caution">
    <text evidence="12">The sequence shown here is derived from an EMBL/GenBank/DDBJ whole genome shotgun (WGS) entry which is preliminary data.</text>
</comment>
<dbReference type="InterPro" id="IPR036425">
    <property type="entry name" value="MoaB/Mog-like_dom_sf"/>
</dbReference>
<dbReference type="GO" id="GO:0046872">
    <property type="term" value="F:metal ion binding"/>
    <property type="evidence" value="ECO:0007669"/>
    <property type="project" value="UniProtKB-UniRule"/>
</dbReference>
<evidence type="ECO:0000256" key="9">
    <source>
        <dbReference type="ARBA" id="ARBA00047317"/>
    </source>
</evidence>
<dbReference type="OrthoDB" id="9804758at2"/>
<dbReference type="RefSeq" id="WP_110609865.1">
    <property type="nucleotide sequence ID" value="NZ_PDOD01000002.1"/>
</dbReference>
<keyword evidence="10" id="KW-0460">Magnesium</keyword>
<dbReference type="NCBIfam" id="NF011068">
    <property type="entry name" value="PRK14498.1"/>
    <property type="match status" value="1"/>
</dbReference>
<evidence type="ECO:0000256" key="7">
    <source>
        <dbReference type="ARBA" id="ARBA00022505"/>
    </source>
</evidence>
<dbReference type="PANTHER" id="PTHR10192:SF16">
    <property type="entry name" value="MOLYBDOPTERIN MOLYBDENUMTRANSFERASE"/>
    <property type="match status" value="1"/>
</dbReference>
<evidence type="ECO:0000256" key="4">
    <source>
        <dbReference type="ARBA" id="ARBA00010763"/>
    </source>
</evidence>
<dbReference type="InterPro" id="IPR005110">
    <property type="entry name" value="MoeA_linker/N"/>
</dbReference>
<dbReference type="InterPro" id="IPR005111">
    <property type="entry name" value="MoeA_C_domain_IV"/>
</dbReference>
<evidence type="ECO:0000256" key="5">
    <source>
        <dbReference type="ARBA" id="ARBA00013269"/>
    </source>
</evidence>
<comment type="function">
    <text evidence="2">May be involved in the biosynthesis of molybdopterin.</text>
</comment>
<reference evidence="12 13" key="1">
    <citation type="submission" date="2017-10" db="EMBL/GenBank/DDBJ databases">
        <title>Bacillus sp. nov., a halophilic bacterium isolated from a Keqin Lake.</title>
        <authorList>
            <person name="Wang H."/>
        </authorList>
    </citation>
    <scope>NUCLEOTIDE SEQUENCE [LARGE SCALE GENOMIC DNA]</scope>
    <source>
        <strain evidence="12 13">KQ-12</strain>
    </source>
</reference>
<name>A0A323TME1_9BACI</name>
<keyword evidence="7 10" id="KW-0500">Molybdenum</keyword>
<gene>
    <name evidence="12" type="ORF">CR194_11885</name>
</gene>
<dbReference type="Proteomes" id="UP000248214">
    <property type="component" value="Unassembled WGS sequence"/>
</dbReference>
<dbReference type="InterPro" id="IPR001453">
    <property type="entry name" value="MoaB/Mog_dom"/>
</dbReference>
<evidence type="ECO:0000313" key="13">
    <source>
        <dbReference type="Proteomes" id="UP000248214"/>
    </source>
</evidence>
<comment type="pathway">
    <text evidence="3 10">Cofactor biosynthesis; molybdopterin biosynthesis.</text>
</comment>
<evidence type="ECO:0000313" key="12">
    <source>
        <dbReference type="EMBL" id="PYZ93833.1"/>
    </source>
</evidence>
<comment type="similarity">
    <text evidence="4 10">Belongs to the MoeA family.</text>
</comment>
<dbReference type="Pfam" id="PF12727">
    <property type="entry name" value="PBP_like"/>
    <property type="match status" value="1"/>
</dbReference>
<dbReference type="EMBL" id="PDOD01000002">
    <property type="protein sequence ID" value="PYZ93833.1"/>
    <property type="molecule type" value="Genomic_DNA"/>
</dbReference>
<dbReference type="Gene3D" id="3.40.980.10">
    <property type="entry name" value="MoaB/Mog-like domain"/>
    <property type="match status" value="1"/>
</dbReference>
<dbReference type="GO" id="GO:0005829">
    <property type="term" value="C:cytosol"/>
    <property type="evidence" value="ECO:0007669"/>
    <property type="project" value="TreeGrafter"/>
</dbReference>
<dbReference type="GO" id="GO:0006777">
    <property type="term" value="P:Mo-molybdopterin cofactor biosynthetic process"/>
    <property type="evidence" value="ECO:0007669"/>
    <property type="project" value="UniProtKB-UniRule"/>
</dbReference>
<evidence type="ECO:0000256" key="3">
    <source>
        <dbReference type="ARBA" id="ARBA00005046"/>
    </source>
</evidence>
<evidence type="ECO:0000256" key="8">
    <source>
        <dbReference type="ARBA" id="ARBA00023150"/>
    </source>
</evidence>
<dbReference type="AlphaFoldDB" id="A0A323TME1"/>